<dbReference type="EMBL" id="JAZHOF010000004">
    <property type="protein sequence ID" value="MEJ8572140.1"/>
    <property type="molecule type" value="Genomic_DNA"/>
</dbReference>
<dbReference type="Proteomes" id="UP001378188">
    <property type="component" value="Unassembled WGS sequence"/>
</dbReference>
<reference evidence="2 3" key="1">
    <citation type="submission" date="2024-02" db="EMBL/GenBank/DDBJ databases">
        <title>Genome analysis and characterization of Microbaculum marinisediminis sp. nov., isolated from marine sediment.</title>
        <authorList>
            <person name="Du Z.-J."/>
            <person name="Ye Y.-Q."/>
            <person name="Zhang Z.-R."/>
            <person name="Yuan S.-M."/>
            <person name="Zhang X.-Y."/>
        </authorList>
    </citation>
    <scope>NUCLEOTIDE SEQUENCE [LARGE SCALE GENOMIC DNA]</scope>
    <source>
        <strain evidence="2 3">SDUM1044001</strain>
    </source>
</reference>
<gene>
    <name evidence="2" type="ORF">V3328_11690</name>
</gene>
<sequence>MSDEPASLLLKRDREVFAAIADVLIPAAEGMPSATALGIEGEPMDHVLALRPELANDLLRGLRAAAGAPDGAAAAERLNREDPAAMGAIGLVASAAYYMQPQVWKLLGYPGQTHRPVRPEEEDDFRENDLLQPVIDRGPIYRPTPD</sequence>
<organism evidence="2 3">
    <name type="scientific">Microbaculum marinum</name>
    <dbReference type="NCBI Taxonomy" id="1764581"/>
    <lineage>
        <taxon>Bacteria</taxon>
        <taxon>Pseudomonadati</taxon>
        <taxon>Pseudomonadota</taxon>
        <taxon>Alphaproteobacteria</taxon>
        <taxon>Hyphomicrobiales</taxon>
        <taxon>Tepidamorphaceae</taxon>
        <taxon>Microbaculum</taxon>
    </lineage>
</organism>
<evidence type="ECO:0000256" key="1">
    <source>
        <dbReference type="SAM" id="MobiDB-lite"/>
    </source>
</evidence>
<evidence type="ECO:0008006" key="4">
    <source>
        <dbReference type="Google" id="ProtNLM"/>
    </source>
</evidence>
<name>A0AAW9RJM7_9HYPH</name>
<dbReference type="AlphaFoldDB" id="A0AAW9RJM7"/>
<keyword evidence="3" id="KW-1185">Reference proteome</keyword>
<dbReference type="RefSeq" id="WP_340329835.1">
    <property type="nucleotide sequence ID" value="NZ_JAZHOF010000004.1"/>
</dbReference>
<evidence type="ECO:0000313" key="2">
    <source>
        <dbReference type="EMBL" id="MEJ8572140.1"/>
    </source>
</evidence>
<comment type="caution">
    <text evidence="2">The sequence shown here is derived from an EMBL/GenBank/DDBJ whole genome shotgun (WGS) entry which is preliminary data.</text>
</comment>
<feature type="region of interest" description="Disordered" evidence="1">
    <location>
        <begin position="115"/>
        <end position="146"/>
    </location>
</feature>
<proteinExistence type="predicted"/>
<evidence type="ECO:0000313" key="3">
    <source>
        <dbReference type="Proteomes" id="UP001378188"/>
    </source>
</evidence>
<accession>A0AAW9RJM7</accession>
<protein>
    <recommendedName>
        <fullName evidence="4">Gluconate 2-dehydrogenase subunit 3 family protein</fullName>
    </recommendedName>
</protein>